<comment type="caution">
    <text evidence="1">The sequence shown here is derived from an EMBL/GenBank/DDBJ whole genome shotgun (WGS) entry which is preliminary data.</text>
</comment>
<dbReference type="SUPFAM" id="SSF52540">
    <property type="entry name" value="P-loop containing nucleoside triphosphate hydrolases"/>
    <property type="match status" value="1"/>
</dbReference>
<dbReference type="EMBL" id="SFAM01000172">
    <property type="protein sequence ID" value="TRV08073.1"/>
    <property type="molecule type" value="Genomic_DNA"/>
</dbReference>
<dbReference type="Proteomes" id="UP000315868">
    <property type="component" value="Unassembled WGS sequence"/>
</dbReference>
<reference evidence="1 2" key="1">
    <citation type="submission" date="2019-01" db="EMBL/GenBank/DDBJ databases">
        <title>Coherence of Microcystis species and biogeography revealed through population genomics.</title>
        <authorList>
            <person name="Perez-Carrascal O.M."/>
            <person name="Terrat Y."/>
            <person name="Giani A."/>
            <person name="Fortin N."/>
            <person name="Tromas N."/>
            <person name="Shapiro B.J."/>
        </authorList>
    </citation>
    <scope>NUCLEOTIDE SEQUENCE [LARGE SCALE GENOMIC DNA]</scope>
    <source>
        <strain evidence="1">Mf_QC_C_20070823_S10D</strain>
    </source>
</reference>
<dbReference type="AlphaFoldDB" id="A0A552KJC6"/>
<gene>
    <name evidence="1" type="ORF">EWV45_18595</name>
</gene>
<organism evidence="1 2">
    <name type="scientific">Microcystis flos-aquae Mf_QC_C_20070823_S10D</name>
    <dbReference type="NCBI Taxonomy" id="2486236"/>
    <lineage>
        <taxon>Bacteria</taxon>
        <taxon>Bacillati</taxon>
        <taxon>Cyanobacteriota</taxon>
        <taxon>Cyanophyceae</taxon>
        <taxon>Oscillatoriophycideae</taxon>
        <taxon>Chroococcales</taxon>
        <taxon>Microcystaceae</taxon>
        <taxon>Microcystis</taxon>
    </lineage>
</organism>
<evidence type="ECO:0000313" key="1">
    <source>
        <dbReference type="EMBL" id="TRV08073.1"/>
    </source>
</evidence>
<name>A0A552KJC6_9CHRO</name>
<dbReference type="InterPro" id="IPR027417">
    <property type="entry name" value="P-loop_NTPase"/>
</dbReference>
<sequence length="281" mass="33173">MGSNNIVIIGPRASGKTTYLAGLSYWPKLKDVLQEKRDYEIHPRDEGALRLQYQAKNILLEGEFSPTVIPIEVCFGIKIKRRFSKTELDLYLVFKDYPGEIDEPSMHLHRWYREFWQEYLSPDVVGCLILLPAWQREECDRQYSRIVENLTKLIDEYKRMKNFRLAVAMSKCERIELWPGRLNPESDLFEIHLPRTTDILRRRIPKENLKFFAISSFGVLGENDPRPNRANRIIHGEFLSVLRDSEKWQPYNLIEPLYWLSTGQVIPVLNRKFPALFSWQG</sequence>
<proteinExistence type="predicted"/>
<evidence type="ECO:0000313" key="2">
    <source>
        <dbReference type="Proteomes" id="UP000315868"/>
    </source>
</evidence>
<protein>
    <submittedName>
        <fullName evidence="1">Uncharacterized protein</fullName>
    </submittedName>
</protein>
<accession>A0A552KJC6</accession>